<protein>
    <submittedName>
        <fullName evidence="1">Uncharacterized protein</fullName>
    </submittedName>
</protein>
<keyword evidence="2" id="KW-1185">Reference proteome</keyword>
<evidence type="ECO:0000313" key="2">
    <source>
        <dbReference type="Proteomes" id="UP001148737"/>
    </source>
</evidence>
<name>A0ACC1QFR9_9HYPO</name>
<evidence type="ECO:0000313" key="1">
    <source>
        <dbReference type="EMBL" id="KAJ3475239.1"/>
    </source>
</evidence>
<organism evidence="1 2">
    <name type="scientific">Lecanicillium saksenae</name>
    <dbReference type="NCBI Taxonomy" id="468837"/>
    <lineage>
        <taxon>Eukaryota</taxon>
        <taxon>Fungi</taxon>
        <taxon>Dikarya</taxon>
        <taxon>Ascomycota</taxon>
        <taxon>Pezizomycotina</taxon>
        <taxon>Sordariomycetes</taxon>
        <taxon>Hypocreomycetidae</taxon>
        <taxon>Hypocreales</taxon>
        <taxon>Cordycipitaceae</taxon>
        <taxon>Lecanicillium</taxon>
    </lineage>
</organism>
<comment type="caution">
    <text evidence="1">The sequence shown here is derived from an EMBL/GenBank/DDBJ whole genome shotgun (WGS) entry which is preliminary data.</text>
</comment>
<gene>
    <name evidence="1" type="ORF">NLG97_g9529</name>
</gene>
<dbReference type="EMBL" id="JANAKD010002003">
    <property type="protein sequence ID" value="KAJ3475239.1"/>
    <property type="molecule type" value="Genomic_DNA"/>
</dbReference>
<accession>A0ACC1QFR9</accession>
<proteinExistence type="predicted"/>
<dbReference type="Proteomes" id="UP001148737">
    <property type="component" value="Unassembled WGS sequence"/>
</dbReference>
<sequence>MPPADLVRFADAVKLQELDEKTFKVKFDPQYCIGNVVNGGYTASCMAIAAAKYLSKRDQPDVVTSQYSFPDRCYVGEAVIVVEDIKKGRMLSNVQVSVWQGALLDSAPWFDREKSRRPLLAFMVFADMDKFDSSMTIPTAYKTPAELAGLTIPDPDLERLRRDGSDDNWTLSVPPGDWNKNAATLHQKAMYVPKKGLFTPGVMDTWVRLTTGENWTQQSLPYVADLLPYELDRYLVAPEMKALADEMQNQDRPKGADGAPKGKAKAQPFWFATLALNLETKELLPKEGVEWLHVRLLAKNMAGGKFDQQIEIRDESGDLIMLAQTISMTLKFDRNTSRTKSSL</sequence>
<reference evidence="1" key="1">
    <citation type="submission" date="2022-07" db="EMBL/GenBank/DDBJ databases">
        <title>Genome Sequence of Lecanicillium saksenae.</title>
        <authorList>
            <person name="Buettner E."/>
        </authorList>
    </citation>
    <scope>NUCLEOTIDE SEQUENCE</scope>
    <source>
        <strain evidence="1">VT-O1</strain>
    </source>
</reference>